<dbReference type="Gene3D" id="3.40.640.10">
    <property type="entry name" value="Type I PLP-dependent aspartate aminotransferase-like (Major domain)"/>
    <property type="match status" value="1"/>
</dbReference>
<dbReference type="PANTHER" id="PTHR43500:SF1">
    <property type="entry name" value="CYSTATHIONINE BETA-LYASE-RELATED"/>
    <property type="match status" value="1"/>
</dbReference>
<dbReference type="PANTHER" id="PTHR43500">
    <property type="entry name" value="CYSTATHIONINE BETA-LYASE-RELATED"/>
    <property type="match status" value="1"/>
</dbReference>
<dbReference type="InterPro" id="IPR006233">
    <property type="entry name" value="Cys_b_lyase_bac"/>
</dbReference>
<sequence length="408" mass="44203">MKRETRLLRAQPAGDEGFASLSVPVTRASTIVFPTSDAFERRYEQFYDGYTYGLYGTPTSRTLEARMAELYAAEYSLCMPSGQSATVLALTALLKAGDRVLVTAAAYGSTRTFCTEMLARFGVETVLYDPAIGTDIGALINERTRLVVIESPGSNTMEIQDIPAIAQAVRTAGACVLADNTWASALNCNPLDLGADIVMEALSKHVGGHADLLLGALVTRDEALFRRMKDVSRMMGLGVSADDASLALRGLQTMPLRMEREGASALTLARWLASRPEIERVLHPALPNDPGHRLWRRDFQGASGLFSIALAVPFQERMAEFVDALRVFRIGASWGSAQSIVTPQTPHRVGDEAGATAGNKLIRFSIGLEPVEDLQADIEAALSLLGADAAQTTRARALDKRELQQEER</sequence>
<dbReference type="Gene3D" id="3.90.1150.10">
    <property type="entry name" value="Aspartate Aminotransferase, domain 1"/>
    <property type="match status" value="1"/>
</dbReference>
<evidence type="ECO:0000256" key="5">
    <source>
        <dbReference type="ARBA" id="ARBA00047517"/>
    </source>
</evidence>
<dbReference type="InterPro" id="IPR015421">
    <property type="entry name" value="PyrdxlP-dep_Trfase_major"/>
</dbReference>
<comment type="cofactor">
    <cofactor evidence="1 6">
        <name>pyridoxal 5'-phosphate</name>
        <dbReference type="ChEBI" id="CHEBI:597326"/>
    </cofactor>
</comment>
<evidence type="ECO:0000313" key="8">
    <source>
        <dbReference type="Proteomes" id="UP001589755"/>
    </source>
</evidence>
<dbReference type="GO" id="GO:0047804">
    <property type="term" value="F:cysteine-S-conjugate beta-lyase activity"/>
    <property type="evidence" value="ECO:0007669"/>
    <property type="project" value="UniProtKB-EC"/>
</dbReference>
<dbReference type="PIRSF" id="PIRSF001434">
    <property type="entry name" value="CGS"/>
    <property type="match status" value="1"/>
</dbReference>
<accession>A0ABV6DBW6</accession>
<evidence type="ECO:0000256" key="1">
    <source>
        <dbReference type="ARBA" id="ARBA00001933"/>
    </source>
</evidence>
<dbReference type="InterPro" id="IPR015422">
    <property type="entry name" value="PyrdxlP-dep_Trfase_small"/>
</dbReference>
<dbReference type="SUPFAM" id="SSF53383">
    <property type="entry name" value="PLP-dependent transferases"/>
    <property type="match status" value="1"/>
</dbReference>
<name>A0ABV6DBW6_9HYPH</name>
<protein>
    <submittedName>
        <fullName evidence="7">Cystathionine beta-lyase</fullName>
        <ecNumber evidence="7">4.4.1.13</ecNumber>
    </submittedName>
</protein>
<proteinExistence type="inferred from homology"/>
<comment type="similarity">
    <text evidence="2 6">Belongs to the trans-sulfuration enzymes family.</text>
</comment>
<dbReference type="EC" id="4.4.1.13" evidence="7"/>
<dbReference type="NCBIfam" id="TIGR01324">
    <property type="entry name" value="cysta_beta_ly_B"/>
    <property type="match status" value="1"/>
</dbReference>
<keyword evidence="3 6" id="KW-0663">Pyridoxal phosphate</keyword>
<gene>
    <name evidence="7" type="primary">metC</name>
    <name evidence="7" type="ORF">ACFFJ2_17180</name>
</gene>
<reference evidence="7 8" key="1">
    <citation type="submission" date="2024-09" db="EMBL/GenBank/DDBJ databases">
        <authorList>
            <person name="Sun Q."/>
            <person name="Mori K."/>
        </authorList>
    </citation>
    <scope>NUCLEOTIDE SEQUENCE [LARGE SCALE GENOMIC DNA]</scope>
    <source>
        <strain evidence="7 8">CCM 8543</strain>
    </source>
</reference>
<keyword evidence="8" id="KW-1185">Reference proteome</keyword>
<dbReference type="RefSeq" id="WP_261522579.1">
    <property type="nucleotide sequence ID" value="NZ_JAODNW010000031.1"/>
</dbReference>
<evidence type="ECO:0000256" key="2">
    <source>
        <dbReference type="ARBA" id="ARBA00009077"/>
    </source>
</evidence>
<comment type="catalytic activity">
    <reaction evidence="5">
        <text>L,L-cystathionine + H2O = L-homocysteine + pyruvate + NH4(+)</text>
        <dbReference type="Rhea" id="RHEA:13965"/>
        <dbReference type="ChEBI" id="CHEBI:15361"/>
        <dbReference type="ChEBI" id="CHEBI:15377"/>
        <dbReference type="ChEBI" id="CHEBI:28938"/>
        <dbReference type="ChEBI" id="CHEBI:58161"/>
        <dbReference type="ChEBI" id="CHEBI:58199"/>
    </reaction>
</comment>
<evidence type="ECO:0000313" key="7">
    <source>
        <dbReference type="EMBL" id="MFC0210133.1"/>
    </source>
</evidence>
<dbReference type="InterPro" id="IPR000277">
    <property type="entry name" value="Cys/Met-Metab_PyrdxlP-dep_enz"/>
</dbReference>
<evidence type="ECO:0000256" key="4">
    <source>
        <dbReference type="ARBA" id="ARBA00023239"/>
    </source>
</evidence>
<evidence type="ECO:0000256" key="6">
    <source>
        <dbReference type="RuleBase" id="RU362118"/>
    </source>
</evidence>
<dbReference type="InterPro" id="IPR015424">
    <property type="entry name" value="PyrdxlP-dep_Trfase"/>
</dbReference>
<comment type="caution">
    <text evidence="7">The sequence shown here is derived from an EMBL/GenBank/DDBJ whole genome shotgun (WGS) entry which is preliminary data.</text>
</comment>
<organism evidence="7 8">
    <name type="scientific">Chelativorans intermedius</name>
    <dbReference type="NCBI Taxonomy" id="515947"/>
    <lineage>
        <taxon>Bacteria</taxon>
        <taxon>Pseudomonadati</taxon>
        <taxon>Pseudomonadota</taxon>
        <taxon>Alphaproteobacteria</taxon>
        <taxon>Hyphomicrobiales</taxon>
        <taxon>Phyllobacteriaceae</taxon>
        <taxon>Chelativorans</taxon>
    </lineage>
</organism>
<dbReference type="Pfam" id="PF01053">
    <property type="entry name" value="Cys_Met_Meta_PP"/>
    <property type="match status" value="1"/>
</dbReference>
<dbReference type="Proteomes" id="UP001589755">
    <property type="component" value="Unassembled WGS sequence"/>
</dbReference>
<evidence type="ECO:0000256" key="3">
    <source>
        <dbReference type="ARBA" id="ARBA00022898"/>
    </source>
</evidence>
<keyword evidence="4 7" id="KW-0456">Lyase</keyword>
<dbReference type="EMBL" id="JBHLXD010000040">
    <property type="protein sequence ID" value="MFC0210133.1"/>
    <property type="molecule type" value="Genomic_DNA"/>
</dbReference>